<gene>
    <name evidence="4" type="ORF">GCM10009727_21180</name>
</gene>
<evidence type="ECO:0000313" key="4">
    <source>
        <dbReference type="EMBL" id="GAA2129630.1"/>
    </source>
</evidence>
<reference evidence="4 5" key="1">
    <citation type="journal article" date="2019" name="Int. J. Syst. Evol. Microbiol.">
        <title>The Global Catalogue of Microorganisms (GCM) 10K type strain sequencing project: providing services to taxonomists for standard genome sequencing and annotation.</title>
        <authorList>
            <consortium name="The Broad Institute Genomics Platform"/>
            <consortium name="The Broad Institute Genome Sequencing Center for Infectious Disease"/>
            <person name="Wu L."/>
            <person name="Ma J."/>
        </authorList>
    </citation>
    <scope>NUCLEOTIDE SEQUENCE [LARGE SCALE GENOMIC DNA]</scope>
    <source>
        <strain evidence="4 5">JCM 13850</strain>
    </source>
</reference>
<evidence type="ECO:0000259" key="3">
    <source>
        <dbReference type="PROSITE" id="PS50006"/>
    </source>
</evidence>
<evidence type="ECO:0000313" key="5">
    <source>
        <dbReference type="Proteomes" id="UP001501020"/>
    </source>
</evidence>
<dbReference type="Pfam" id="PF00498">
    <property type="entry name" value="FHA"/>
    <property type="match status" value="1"/>
</dbReference>
<dbReference type="Gene3D" id="2.60.200.20">
    <property type="match status" value="1"/>
</dbReference>
<dbReference type="SUPFAM" id="SSF49879">
    <property type="entry name" value="SMAD/FHA domain"/>
    <property type="match status" value="1"/>
</dbReference>
<sequence length="249" mass="25928">MPVCPSGHVSTADDYCDVCGDLMEGVPRAEFTMVERGGGPIVEAAARDRAAAAPPPEEEAEAETCPDCDLPRSGRFCENCGYDFATGSAHAHAEPEPEGPEPPESPEQPAASGWSAVIAADRGYYDSVIAQEGPDSASLEFPPYCPERRVPLRGAQVRIGRFSASRAIAPEIDLSGPPEDPGVSHLHAVLLARPDGGWTLVDPGSTNGTTVNGGTEPIAVNVPVPVGDGDRVHVGAWTTITLSLQEGPP</sequence>
<name>A0ABN2YPH8_9ACTN</name>
<dbReference type="InterPro" id="IPR050923">
    <property type="entry name" value="Cell_Proc_Reg/RNA_Proc"/>
</dbReference>
<dbReference type="Proteomes" id="UP001501020">
    <property type="component" value="Unassembled WGS sequence"/>
</dbReference>
<comment type="caution">
    <text evidence="4">The sequence shown here is derived from an EMBL/GenBank/DDBJ whole genome shotgun (WGS) entry which is preliminary data.</text>
</comment>
<accession>A0ABN2YPH8</accession>
<dbReference type="PANTHER" id="PTHR23308">
    <property type="entry name" value="NUCLEAR INHIBITOR OF PROTEIN PHOSPHATASE-1"/>
    <property type="match status" value="1"/>
</dbReference>
<feature type="domain" description="FHA" evidence="3">
    <location>
        <begin position="157"/>
        <end position="216"/>
    </location>
</feature>
<proteinExistence type="predicted"/>
<dbReference type="RefSeq" id="WP_344264175.1">
    <property type="nucleotide sequence ID" value="NZ_BAAAMR010000014.1"/>
</dbReference>
<keyword evidence="5" id="KW-1185">Reference proteome</keyword>
<keyword evidence="1" id="KW-0597">Phosphoprotein</keyword>
<evidence type="ECO:0000256" key="2">
    <source>
        <dbReference type="SAM" id="MobiDB-lite"/>
    </source>
</evidence>
<dbReference type="EMBL" id="BAAAMR010000014">
    <property type="protein sequence ID" value="GAA2129630.1"/>
    <property type="molecule type" value="Genomic_DNA"/>
</dbReference>
<dbReference type="SMART" id="SM00240">
    <property type="entry name" value="FHA"/>
    <property type="match status" value="1"/>
</dbReference>
<feature type="region of interest" description="Disordered" evidence="2">
    <location>
        <begin position="88"/>
        <end position="112"/>
    </location>
</feature>
<protein>
    <recommendedName>
        <fullName evidence="3">FHA domain-containing protein</fullName>
    </recommendedName>
</protein>
<dbReference type="InterPro" id="IPR008984">
    <property type="entry name" value="SMAD_FHA_dom_sf"/>
</dbReference>
<evidence type="ECO:0000256" key="1">
    <source>
        <dbReference type="ARBA" id="ARBA00022553"/>
    </source>
</evidence>
<dbReference type="InterPro" id="IPR000253">
    <property type="entry name" value="FHA_dom"/>
</dbReference>
<dbReference type="CDD" id="cd00060">
    <property type="entry name" value="FHA"/>
    <property type="match status" value="1"/>
</dbReference>
<organism evidence="4 5">
    <name type="scientific">Actinomadura napierensis</name>
    <dbReference type="NCBI Taxonomy" id="267854"/>
    <lineage>
        <taxon>Bacteria</taxon>
        <taxon>Bacillati</taxon>
        <taxon>Actinomycetota</taxon>
        <taxon>Actinomycetes</taxon>
        <taxon>Streptosporangiales</taxon>
        <taxon>Thermomonosporaceae</taxon>
        <taxon>Actinomadura</taxon>
    </lineage>
</organism>
<dbReference type="PROSITE" id="PS50006">
    <property type="entry name" value="FHA_DOMAIN"/>
    <property type="match status" value="1"/>
</dbReference>